<reference evidence="8" key="1">
    <citation type="submission" date="2011-05" db="EMBL/GenBank/DDBJ databases">
        <title>The genome sequence of Vittaforma corneae strain ATCC 50505.</title>
        <authorList>
            <consortium name="The Broad Institute Genome Sequencing Platform"/>
            <person name="Cuomo C."/>
            <person name="Didier E."/>
            <person name="Bowers L."/>
            <person name="Young S.K."/>
            <person name="Zeng Q."/>
            <person name="Gargeya S."/>
            <person name="Fitzgerald M."/>
            <person name="Haas B."/>
            <person name="Abouelleil A."/>
            <person name="Alvarado L."/>
            <person name="Arachchi H.M."/>
            <person name="Berlin A."/>
            <person name="Chapman S.B."/>
            <person name="Gearin G."/>
            <person name="Goldberg J."/>
            <person name="Griggs A."/>
            <person name="Gujja S."/>
            <person name="Hansen M."/>
            <person name="Heiman D."/>
            <person name="Howarth C."/>
            <person name="Larimer J."/>
            <person name="Lui A."/>
            <person name="MacDonald P.J.P."/>
            <person name="McCowen C."/>
            <person name="Montmayeur A."/>
            <person name="Murphy C."/>
            <person name="Neiman D."/>
            <person name="Pearson M."/>
            <person name="Priest M."/>
            <person name="Roberts A."/>
            <person name="Saif S."/>
            <person name="Shea T."/>
            <person name="Sisk P."/>
            <person name="Stolte C."/>
            <person name="Sykes S."/>
            <person name="Wortman J."/>
            <person name="Nusbaum C."/>
            <person name="Birren B."/>
        </authorList>
    </citation>
    <scope>NUCLEOTIDE SEQUENCE [LARGE SCALE GENOMIC DNA]</scope>
    <source>
        <strain evidence="8">ATCC 50505</strain>
    </source>
</reference>
<dbReference type="Pfam" id="PF00069">
    <property type="entry name" value="Pkinase"/>
    <property type="match status" value="1"/>
</dbReference>
<dbReference type="GO" id="GO:0005524">
    <property type="term" value="F:ATP binding"/>
    <property type="evidence" value="ECO:0007669"/>
    <property type="project" value="UniProtKB-UniRule"/>
</dbReference>
<comment type="similarity">
    <text evidence="5">Belongs to the protein kinase superfamily.</text>
</comment>
<dbReference type="Proteomes" id="UP000011082">
    <property type="component" value="Unassembled WGS sequence"/>
</dbReference>
<proteinExistence type="inferred from homology"/>
<keyword evidence="2 4" id="KW-0547">Nucleotide-binding</keyword>
<evidence type="ECO:0000313" key="7">
    <source>
        <dbReference type="EMBL" id="ELA41305.1"/>
    </source>
</evidence>
<dbReference type="VEuPathDB" id="MicrosporidiaDB:VICG_01678"/>
<dbReference type="InterPro" id="IPR008271">
    <property type="entry name" value="Ser/Thr_kinase_AS"/>
</dbReference>
<dbReference type="SUPFAM" id="SSF56112">
    <property type="entry name" value="Protein kinase-like (PK-like)"/>
    <property type="match status" value="1"/>
</dbReference>
<evidence type="ECO:0000259" key="6">
    <source>
        <dbReference type="PROSITE" id="PS50011"/>
    </source>
</evidence>
<dbReference type="InterPro" id="IPR011009">
    <property type="entry name" value="Kinase-like_dom_sf"/>
</dbReference>
<dbReference type="EC" id="2.7.11.1" evidence="1"/>
<accession>L2GLC2</accession>
<dbReference type="InterPro" id="IPR000719">
    <property type="entry name" value="Prot_kinase_dom"/>
</dbReference>
<dbReference type="PROSITE" id="PS00108">
    <property type="entry name" value="PROTEIN_KINASE_ST"/>
    <property type="match status" value="1"/>
</dbReference>
<dbReference type="PROSITE" id="PS00107">
    <property type="entry name" value="PROTEIN_KINASE_ATP"/>
    <property type="match status" value="1"/>
</dbReference>
<dbReference type="PANTHER" id="PTHR11909">
    <property type="entry name" value="CASEIN KINASE-RELATED"/>
    <property type="match status" value="1"/>
</dbReference>
<feature type="domain" description="Protein kinase" evidence="6">
    <location>
        <begin position="8"/>
        <end position="275"/>
    </location>
</feature>
<dbReference type="STRING" id="993615.L2GLC2"/>
<evidence type="ECO:0000256" key="3">
    <source>
        <dbReference type="ARBA" id="ARBA00022840"/>
    </source>
</evidence>
<keyword evidence="8" id="KW-1185">Reference proteome</keyword>
<dbReference type="SMART" id="SM00220">
    <property type="entry name" value="S_TKc"/>
    <property type="match status" value="1"/>
</dbReference>
<dbReference type="OMA" id="MSINTHR"/>
<feature type="binding site" evidence="4">
    <location>
        <position position="35"/>
    </location>
    <ligand>
        <name>ATP</name>
        <dbReference type="ChEBI" id="CHEBI:30616"/>
    </ligand>
</feature>
<evidence type="ECO:0000256" key="1">
    <source>
        <dbReference type="ARBA" id="ARBA00012513"/>
    </source>
</evidence>
<name>L2GLC2_VITCO</name>
<dbReference type="AlphaFoldDB" id="L2GLC2"/>
<keyword evidence="7" id="KW-0808">Transferase</keyword>
<dbReference type="InterPro" id="IPR050235">
    <property type="entry name" value="CK1_Ser-Thr_kinase"/>
</dbReference>
<dbReference type="PROSITE" id="PS50011">
    <property type="entry name" value="PROTEIN_KINASE_DOM"/>
    <property type="match status" value="1"/>
</dbReference>
<keyword evidence="5" id="KW-0723">Serine/threonine-protein kinase</keyword>
<keyword evidence="3 4" id="KW-0067">ATP-binding</keyword>
<protein>
    <recommendedName>
        <fullName evidence="1">non-specific serine/threonine protein kinase</fullName>
        <ecNumber evidence="1">2.7.11.1</ecNumber>
    </recommendedName>
</protein>
<sequence>MQTLESSIKLEKKLGEGTFGVVYRVLCGNKRFALKIEKTKGSLGNEIKALRHLSHSSIPPLHSIGLYKGFAFIIIPLYKISMIQIMVTQREFFNSKALAAIGWNILNVLEYIHSKNIIYRDLKPENIMLGFDSKIYLVDFGLCAMKGNSITTRRMVGTPRYASIATHKGLPPGFEDDLESLLYVLLFLMTGDLPWINEKDIAKIEKSKESLRLEYVIDINEHKQLWVEFMISLRKLEIGDFPSYSNLKEILIKIVKDNEGANRFTKCLSLLFSCC</sequence>
<dbReference type="RefSeq" id="XP_007605123.1">
    <property type="nucleotide sequence ID" value="XM_007605061.1"/>
</dbReference>
<organism evidence="7 8">
    <name type="scientific">Vittaforma corneae (strain ATCC 50505)</name>
    <name type="common">Microsporidian parasite</name>
    <name type="synonym">Nosema corneum</name>
    <dbReference type="NCBI Taxonomy" id="993615"/>
    <lineage>
        <taxon>Eukaryota</taxon>
        <taxon>Fungi</taxon>
        <taxon>Fungi incertae sedis</taxon>
        <taxon>Microsporidia</taxon>
        <taxon>Nosematidae</taxon>
        <taxon>Vittaforma</taxon>
    </lineage>
</organism>
<dbReference type="InterPro" id="IPR017441">
    <property type="entry name" value="Protein_kinase_ATP_BS"/>
</dbReference>
<evidence type="ECO:0000256" key="2">
    <source>
        <dbReference type="ARBA" id="ARBA00022741"/>
    </source>
</evidence>
<dbReference type="OrthoDB" id="5800476at2759"/>
<dbReference type="InParanoid" id="L2GLC2"/>
<gene>
    <name evidence="7" type="ORF">VICG_01678</name>
</gene>
<dbReference type="GO" id="GO:0004674">
    <property type="term" value="F:protein serine/threonine kinase activity"/>
    <property type="evidence" value="ECO:0007669"/>
    <property type="project" value="UniProtKB-KW"/>
</dbReference>
<dbReference type="HOGENOM" id="CLU_019279_2_0_1"/>
<dbReference type="GeneID" id="19882388"/>
<evidence type="ECO:0000313" key="8">
    <source>
        <dbReference type="Proteomes" id="UP000011082"/>
    </source>
</evidence>
<keyword evidence="7" id="KW-0418">Kinase</keyword>
<dbReference type="Gene3D" id="1.10.510.10">
    <property type="entry name" value="Transferase(Phosphotransferase) domain 1"/>
    <property type="match status" value="1"/>
</dbReference>
<dbReference type="EMBL" id="JH370146">
    <property type="protein sequence ID" value="ELA41305.1"/>
    <property type="molecule type" value="Genomic_DNA"/>
</dbReference>
<evidence type="ECO:0000256" key="5">
    <source>
        <dbReference type="RuleBase" id="RU000304"/>
    </source>
</evidence>
<evidence type="ECO:0000256" key="4">
    <source>
        <dbReference type="PROSITE-ProRule" id="PRU10141"/>
    </source>
</evidence>